<evidence type="ECO:0000313" key="9">
    <source>
        <dbReference type="EnsemblMetazoa" id="XP_022648095"/>
    </source>
</evidence>
<evidence type="ECO:0000256" key="6">
    <source>
        <dbReference type="PROSITE-ProRule" id="PRU00035"/>
    </source>
</evidence>
<dbReference type="RefSeq" id="XP_022648095.1">
    <property type="nucleotide sequence ID" value="XM_022792360.1"/>
</dbReference>
<feature type="region of interest" description="Disordered" evidence="7">
    <location>
        <begin position="1194"/>
        <end position="1248"/>
    </location>
</feature>
<dbReference type="PANTHER" id="PTHR22881">
    <property type="entry name" value="BROMODOMAIN CONTAINING PROTEIN"/>
    <property type="match status" value="1"/>
</dbReference>
<feature type="region of interest" description="Disordered" evidence="7">
    <location>
        <begin position="115"/>
        <end position="257"/>
    </location>
</feature>
<evidence type="ECO:0000256" key="7">
    <source>
        <dbReference type="SAM" id="MobiDB-lite"/>
    </source>
</evidence>
<dbReference type="InterPro" id="IPR051831">
    <property type="entry name" value="Bromodomain_contain_prot"/>
</dbReference>
<feature type="region of interest" description="Disordered" evidence="7">
    <location>
        <begin position="933"/>
        <end position="952"/>
    </location>
</feature>
<dbReference type="GO" id="GO:0006357">
    <property type="term" value="P:regulation of transcription by RNA polymerase II"/>
    <property type="evidence" value="ECO:0007669"/>
    <property type="project" value="TreeGrafter"/>
</dbReference>
<dbReference type="SMART" id="SM00297">
    <property type="entry name" value="BROMO"/>
    <property type="match status" value="1"/>
</dbReference>
<feature type="compositionally biased region" description="Low complexity" evidence="7">
    <location>
        <begin position="48"/>
        <end position="67"/>
    </location>
</feature>
<sequence length="1248" mass="131237">MGSKKHKKHSKTSRDDDDMPMEQSPQPVAASSGSAPPKSGIKLVLKVGGSSASTGGVSPASSGSSVTQNAPVVAYSSTVPAPTPLYSGGYPPTGGISLRLVTNPDNAECTVKKVENPLINGTTSSGAVAGASASGTGGAGSVQSDSLSETSSYLQQHRHKKSDKKKKKKKKHHHHHSHCHHHKDHHKHHHGGGEKRKDRVDGDGLGMGGGQAGGGSGTGGNSGGAAGDDDDDDGDVAPPPPKRPVMETIDNQPPLPEVPLRSPVGVLPSGPREVSPLYRLLGVLLELVRKRDTYEFFAWPVNDAIAPGYSTIITRPMDLSTMKRRVDNREYPTLEAFKADLRLICDNATTYNQPDTIYYKEARKLWRHSQKILSKEHILQLDPELKYIGAVPVDQLGFDLRSITPEPIEEMTPRMTRNRVQHNASSSIRVGNDDEPVELSAEKMGERPVPPVKISLAATVVEQALATVGAPESPAVVTRDDKEGVLAGVARSHRVSSLGGRASSEGSPVLERTYSQEAKREDLKDVTGKETPTRPAGSETPTELNGDITCPDGTPVRSVSPPGLAKKSKPDDEQQSQVTPPDDASAAEILAHAQRMARGAANRLAMLKPNTDYAFLLQNDDGSATLSILNPDVTLTDKYVGLRPAELPVPPQKVDLEMLVGKLPYGMSSLVDFKDEARSVAKPINYTVNESGPPFSTFAPHYDSSFSNLTKVESDLVYQTYGDELGVQYADSIMHFAKDCDYLMNMVDNLLDTLTGGQHSKTLKLVRSGELLRDPDEEESTSSDKQQTKEKDSGKSSSDKDRANQRSHAAEKAQSLSEKSSFEKQQDKVITSSNGPSNQAGVIMANGTGAAKCNGNATHGINPTPVISVPAVGKPPLVNGHGPPMNSGSMVQPLSNSLHNGVPQIGSVQSSNVGVSQIMPCSQPQMIGPGIQMPSQQQPPLQHHPTMAPTVTSNHNQSIMLPSSNTNSGPAPVMVGNHFVTGNVQPNVENHFSVNNVHGQMPPTMLSGASGGLVMNAGNPIVPGTVGTPAGVGLVGKSMAGSLHQGGLPTQPLVAPLGGVSMPMGSLTGGSPVVITRTPAPGPGASTGSPSLVGTGANSASTNAGGTAPGDNEQKLQAKLAESTEMIERLTRLQRERLSQPPPPHLGMTQGPSPTELQLAEKLAATLSELASHAKPGSIVSVDAIRRAMGITLLPPNQQTKPQQPTQLPTTTQKTGTAQAVTTAAGYTQPATSHAASTSSTSSGEKTL</sequence>
<evidence type="ECO:0000256" key="4">
    <source>
        <dbReference type="ARBA" id="ARBA00023163"/>
    </source>
</evidence>
<dbReference type="InterPro" id="IPR021900">
    <property type="entry name" value="DUF3512"/>
</dbReference>
<feature type="compositionally biased region" description="Basic and acidic residues" evidence="7">
    <location>
        <begin position="517"/>
        <end position="532"/>
    </location>
</feature>
<feature type="region of interest" description="Disordered" evidence="7">
    <location>
        <begin position="766"/>
        <end position="843"/>
    </location>
</feature>
<feature type="compositionally biased region" description="Basic residues" evidence="7">
    <location>
        <begin position="1"/>
        <end position="11"/>
    </location>
</feature>
<accession>A0A7M7J802</accession>
<feature type="compositionally biased region" description="Gly residues" evidence="7">
    <location>
        <begin position="203"/>
        <end position="226"/>
    </location>
</feature>
<dbReference type="AlphaFoldDB" id="A0A7M7J802"/>
<feature type="compositionally biased region" description="Basic and acidic residues" evidence="7">
    <location>
        <begin position="191"/>
        <end position="202"/>
    </location>
</feature>
<dbReference type="KEGG" id="vde:111244866"/>
<feature type="region of interest" description="Disordered" evidence="7">
    <location>
        <begin position="495"/>
        <end position="583"/>
    </location>
</feature>
<dbReference type="Gene3D" id="1.20.920.10">
    <property type="entry name" value="Bromodomain-like"/>
    <property type="match status" value="1"/>
</dbReference>
<proteinExistence type="predicted"/>
<evidence type="ECO:0000313" key="10">
    <source>
        <dbReference type="Proteomes" id="UP000594260"/>
    </source>
</evidence>
<organism evidence="9 10">
    <name type="scientific">Varroa destructor</name>
    <name type="common">Honeybee mite</name>
    <dbReference type="NCBI Taxonomy" id="109461"/>
    <lineage>
        <taxon>Eukaryota</taxon>
        <taxon>Metazoa</taxon>
        <taxon>Ecdysozoa</taxon>
        <taxon>Arthropoda</taxon>
        <taxon>Chelicerata</taxon>
        <taxon>Arachnida</taxon>
        <taxon>Acari</taxon>
        <taxon>Parasitiformes</taxon>
        <taxon>Mesostigmata</taxon>
        <taxon>Gamasina</taxon>
        <taxon>Dermanyssoidea</taxon>
        <taxon>Varroidae</taxon>
        <taxon>Varroa</taxon>
    </lineage>
</organism>
<evidence type="ECO:0000259" key="8">
    <source>
        <dbReference type="PROSITE" id="PS50014"/>
    </source>
</evidence>
<dbReference type="PANTHER" id="PTHR22881:SF27">
    <property type="entry name" value="BROMODOMAIN CONTAINING 7_9"/>
    <property type="match status" value="1"/>
</dbReference>
<dbReference type="GO" id="GO:0005634">
    <property type="term" value="C:nucleus"/>
    <property type="evidence" value="ECO:0007669"/>
    <property type="project" value="UniProtKB-SubCell"/>
</dbReference>
<dbReference type="GeneID" id="111244866"/>
<dbReference type="InterPro" id="IPR001487">
    <property type="entry name" value="Bromodomain"/>
</dbReference>
<keyword evidence="3 6" id="KW-0103">Bromodomain</keyword>
<dbReference type="InParanoid" id="A0A7M7J802"/>
<feature type="compositionally biased region" description="Basic and acidic residues" evidence="7">
    <location>
        <begin position="786"/>
        <end position="811"/>
    </location>
</feature>
<protein>
    <recommendedName>
        <fullName evidence="8">Bromo domain-containing protein</fullName>
    </recommendedName>
</protein>
<keyword evidence="4" id="KW-0804">Transcription</keyword>
<keyword evidence="2" id="KW-0805">Transcription regulation</keyword>
<reference evidence="9" key="1">
    <citation type="submission" date="2021-01" db="UniProtKB">
        <authorList>
            <consortium name="EnsemblMetazoa"/>
        </authorList>
    </citation>
    <scope>IDENTIFICATION</scope>
</reference>
<keyword evidence="5" id="KW-0539">Nucleus</keyword>
<evidence type="ECO:0000256" key="5">
    <source>
        <dbReference type="ARBA" id="ARBA00023242"/>
    </source>
</evidence>
<dbReference type="SUPFAM" id="SSF47370">
    <property type="entry name" value="Bromodomain"/>
    <property type="match status" value="1"/>
</dbReference>
<dbReference type="FunCoup" id="A0A7M7J802">
    <property type="interactions" value="2003"/>
</dbReference>
<feature type="region of interest" description="Disordered" evidence="7">
    <location>
        <begin position="1078"/>
        <end position="1114"/>
    </location>
</feature>
<feature type="compositionally biased region" description="Polar residues" evidence="7">
    <location>
        <begin position="1096"/>
        <end position="1105"/>
    </location>
</feature>
<dbReference type="EnsemblMetazoa" id="XM_022792360">
    <property type="protein sequence ID" value="XP_022648095"/>
    <property type="gene ID" value="LOC111244866"/>
</dbReference>
<feature type="compositionally biased region" description="Basic residues" evidence="7">
    <location>
        <begin position="156"/>
        <end position="190"/>
    </location>
</feature>
<dbReference type="Proteomes" id="UP000594260">
    <property type="component" value="Unplaced"/>
</dbReference>
<dbReference type="PRINTS" id="PR00503">
    <property type="entry name" value="BROMODOMAIN"/>
</dbReference>
<feature type="compositionally biased region" description="Low complexity" evidence="7">
    <location>
        <begin position="24"/>
        <end position="39"/>
    </location>
</feature>
<dbReference type="OrthoDB" id="21648at2759"/>
<feature type="compositionally biased region" description="Polar residues" evidence="7">
    <location>
        <begin position="143"/>
        <end position="155"/>
    </location>
</feature>
<dbReference type="PROSITE" id="PS50014">
    <property type="entry name" value="BROMODOMAIN_2"/>
    <property type="match status" value="1"/>
</dbReference>
<feature type="compositionally biased region" description="Low complexity" evidence="7">
    <location>
        <begin position="121"/>
        <end position="134"/>
    </location>
</feature>
<feature type="compositionally biased region" description="Low complexity" evidence="7">
    <location>
        <begin position="933"/>
        <end position="945"/>
    </location>
</feature>
<evidence type="ECO:0000256" key="3">
    <source>
        <dbReference type="ARBA" id="ARBA00023117"/>
    </source>
</evidence>
<comment type="subcellular location">
    <subcellularLocation>
        <location evidence="1">Nucleus</location>
    </subcellularLocation>
</comment>
<keyword evidence="10" id="KW-1185">Reference proteome</keyword>
<dbReference type="Pfam" id="PF12024">
    <property type="entry name" value="DUF3512"/>
    <property type="match status" value="1"/>
</dbReference>
<name>A0A7M7J802_VARDE</name>
<feature type="compositionally biased region" description="Polar residues" evidence="7">
    <location>
        <begin position="828"/>
        <end position="840"/>
    </location>
</feature>
<dbReference type="InterPro" id="IPR036427">
    <property type="entry name" value="Bromodomain-like_sf"/>
</dbReference>
<dbReference type="OMA" id="QGQIMSS"/>
<feature type="region of interest" description="Disordered" evidence="7">
    <location>
        <begin position="1"/>
        <end position="68"/>
    </location>
</feature>
<dbReference type="Pfam" id="PF00439">
    <property type="entry name" value="Bromodomain"/>
    <property type="match status" value="1"/>
</dbReference>
<feature type="domain" description="Bromo" evidence="8">
    <location>
        <begin position="289"/>
        <end position="359"/>
    </location>
</feature>
<evidence type="ECO:0000256" key="1">
    <source>
        <dbReference type="ARBA" id="ARBA00004123"/>
    </source>
</evidence>
<evidence type="ECO:0000256" key="2">
    <source>
        <dbReference type="ARBA" id="ARBA00023015"/>
    </source>
</evidence>